<keyword evidence="2" id="KW-1185">Reference proteome</keyword>
<dbReference type="EMBL" id="JBJHQE010000002">
    <property type="protein sequence ID" value="MFK9079408.1"/>
    <property type="molecule type" value="Genomic_DNA"/>
</dbReference>
<protein>
    <submittedName>
        <fullName evidence="1">Type VI secretion system lipoprotein TssJ</fullName>
    </submittedName>
</protein>
<evidence type="ECO:0000313" key="1">
    <source>
        <dbReference type="EMBL" id="MFK9079408.1"/>
    </source>
</evidence>
<reference evidence="1" key="1">
    <citation type="submission" date="2024-11" db="EMBL/GenBank/DDBJ databases">
        <authorList>
            <person name="Lucas J.A."/>
        </authorList>
    </citation>
    <scope>NUCLEOTIDE SEQUENCE</scope>
    <source>
        <strain evidence="1">Z 8.8</strain>
    </source>
</reference>
<gene>
    <name evidence="1" type="primary">tssJ</name>
    <name evidence="1" type="ORF">ACJEBM_01765</name>
</gene>
<sequence length="177" mass="19804">MARTVYKSLVIASFAVLGGCGVSQSVTDATTSTTQAIFYKQVKTLRLDLNGRAALNTAGIDMNALSVPTLVRVYQLRDRKALERANYDSLLSHDERVLSADLLDKRTLVIKPDEGAQLNIPLDKQARYVAVVALFREFDSRTDNWRLTLARDDLDPDRVRVIELGDNRLTLRPLAKE</sequence>
<evidence type="ECO:0000313" key="2">
    <source>
        <dbReference type="Proteomes" id="UP001622950"/>
    </source>
</evidence>
<accession>A0ACC7MMZ5</accession>
<comment type="caution">
    <text evidence="1">The sequence shown here is derived from an EMBL/GenBank/DDBJ whole genome shotgun (WGS) entry which is preliminary data.</text>
</comment>
<name>A0ACC7MMZ5_9PSED</name>
<proteinExistence type="predicted"/>
<keyword evidence="1" id="KW-0449">Lipoprotein</keyword>
<organism evidence="1 2">
    <name type="scientific">Pseudomonas neuropathica</name>
    <dbReference type="NCBI Taxonomy" id="2730425"/>
    <lineage>
        <taxon>Bacteria</taxon>
        <taxon>Pseudomonadati</taxon>
        <taxon>Pseudomonadota</taxon>
        <taxon>Gammaproteobacteria</taxon>
        <taxon>Pseudomonadales</taxon>
        <taxon>Pseudomonadaceae</taxon>
        <taxon>Pseudomonas</taxon>
    </lineage>
</organism>
<dbReference type="Proteomes" id="UP001622950">
    <property type="component" value="Unassembled WGS sequence"/>
</dbReference>